<evidence type="ECO:0000256" key="5">
    <source>
        <dbReference type="ARBA" id="ARBA00023136"/>
    </source>
</evidence>
<name>A0A8T4KU22_9ARCH</name>
<evidence type="ECO:0000256" key="1">
    <source>
        <dbReference type="ARBA" id="ARBA00004141"/>
    </source>
</evidence>
<organism evidence="7 8">
    <name type="scientific">Candidatus Iainarchaeum sp</name>
    <dbReference type="NCBI Taxonomy" id="3101447"/>
    <lineage>
        <taxon>Archaea</taxon>
        <taxon>Candidatus Iainarchaeota</taxon>
        <taxon>Candidatus Iainarchaeia</taxon>
        <taxon>Candidatus Iainarchaeales</taxon>
        <taxon>Candidatus Iainarchaeaceae</taxon>
        <taxon>Candidatus Iainarchaeum</taxon>
    </lineage>
</organism>
<gene>
    <name evidence="7" type="ORF">J4478_04035</name>
</gene>
<protein>
    <submittedName>
        <fullName evidence="7">FTR1 family protein</fullName>
    </submittedName>
</protein>
<keyword evidence="4 6" id="KW-1133">Transmembrane helix</keyword>
<evidence type="ECO:0000313" key="7">
    <source>
        <dbReference type="EMBL" id="MBS3058543.1"/>
    </source>
</evidence>
<dbReference type="InterPro" id="IPR004923">
    <property type="entry name" value="FTR1/Fip1/EfeU"/>
</dbReference>
<feature type="transmembrane region" description="Helical" evidence="6">
    <location>
        <begin position="143"/>
        <end position="164"/>
    </location>
</feature>
<feature type="transmembrane region" description="Helical" evidence="6">
    <location>
        <begin position="38"/>
        <end position="61"/>
    </location>
</feature>
<sequence>MLSEFVITFRESLEAALIAGIVLSYLIKTRQTRFNNTVYLGIVAGIVASVIGAFAFSALAGGFEGSAEQLFEGITMLVGAILLTTMILWMMQQSHIAQELHSRIDEKIMQAQKAGIFALVFVAIFREGIETVIFLGAVSAGNAGISVIGAMAGIIAAIFLGYLIFVSSLKIDLKKFFNTTSIVLILFAAGLIAHGIHEFQEAGAIGIGTEEAWNLNPAINPDGSFPLLHEKGLVGSFFRDLLGYNGNPSVLEVFAYIAYLVIVVFYWKRSSLKKARLFKIASGRN</sequence>
<accession>A0A8T4KU22</accession>
<dbReference type="EMBL" id="JAGVWB010000028">
    <property type="protein sequence ID" value="MBS3058543.1"/>
    <property type="molecule type" value="Genomic_DNA"/>
</dbReference>
<dbReference type="GO" id="GO:0033573">
    <property type="term" value="C:high-affinity iron permease complex"/>
    <property type="evidence" value="ECO:0007669"/>
    <property type="project" value="InterPro"/>
</dbReference>
<dbReference type="Pfam" id="PF03239">
    <property type="entry name" value="FTR1"/>
    <property type="match status" value="1"/>
</dbReference>
<dbReference type="GO" id="GO:0015093">
    <property type="term" value="F:ferrous iron transmembrane transporter activity"/>
    <property type="evidence" value="ECO:0007669"/>
    <property type="project" value="TreeGrafter"/>
</dbReference>
<dbReference type="PANTHER" id="PTHR31632:SF2">
    <property type="entry name" value="PLASMA MEMBRANE IRON PERMEASE"/>
    <property type="match status" value="1"/>
</dbReference>
<reference evidence="7" key="1">
    <citation type="submission" date="2021-03" db="EMBL/GenBank/DDBJ databases">
        <authorList>
            <person name="Jaffe A."/>
        </authorList>
    </citation>
    <scope>NUCLEOTIDE SEQUENCE</scope>
    <source>
        <strain evidence="7">RIFCSPLOWO2_01_FULL_43_13</strain>
    </source>
</reference>
<feature type="transmembrane region" description="Helical" evidence="6">
    <location>
        <begin position="249"/>
        <end position="267"/>
    </location>
</feature>
<reference evidence="7" key="2">
    <citation type="submission" date="2021-05" db="EMBL/GenBank/DDBJ databases">
        <title>Protein family content uncovers lineage relationships and bacterial pathway maintenance mechanisms in DPANN archaea.</title>
        <authorList>
            <person name="Castelle C.J."/>
            <person name="Meheust R."/>
            <person name="Jaffe A.L."/>
            <person name="Seitz K."/>
            <person name="Gong X."/>
            <person name="Baker B.J."/>
            <person name="Banfield J.F."/>
        </authorList>
    </citation>
    <scope>NUCLEOTIDE SEQUENCE</scope>
    <source>
        <strain evidence="7">RIFCSPLOWO2_01_FULL_43_13</strain>
    </source>
</reference>
<keyword evidence="3 6" id="KW-0812">Transmembrane</keyword>
<evidence type="ECO:0000256" key="4">
    <source>
        <dbReference type="ARBA" id="ARBA00022989"/>
    </source>
</evidence>
<dbReference type="PANTHER" id="PTHR31632">
    <property type="entry name" value="IRON TRANSPORTER FTH1"/>
    <property type="match status" value="1"/>
</dbReference>
<comment type="subcellular location">
    <subcellularLocation>
        <location evidence="1">Membrane</location>
        <topology evidence="1">Multi-pass membrane protein</topology>
    </subcellularLocation>
</comment>
<comment type="caution">
    <text evidence="7">The sequence shown here is derived from an EMBL/GenBank/DDBJ whole genome shotgun (WGS) entry which is preliminary data.</text>
</comment>
<evidence type="ECO:0000313" key="8">
    <source>
        <dbReference type="Proteomes" id="UP000680185"/>
    </source>
</evidence>
<evidence type="ECO:0000256" key="6">
    <source>
        <dbReference type="SAM" id="Phobius"/>
    </source>
</evidence>
<comment type="similarity">
    <text evidence="2">Belongs to the oxidase-dependent Fe transporter (OFeT) (TC 9.A.10.1) family.</text>
</comment>
<evidence type="ECO:0000256" key="3">
    <source>
        <dbReference type="ARBA" id="ARBA00022692"/>
    </source>
</evidence>
<dbReference type="AlphaFoldDB" id="A0A8T4KU22"/>
<feature type="transmembrane region" description="Helical" evidence="6">
    <location>
        <begin position="176"/>
        <end position="196"/>
    </location>
</feature>
<dbReference type="Proteomes" id="UP000680185">
    <property type="component" value="Unassembled WGS sequence"/>
</dbReference>
<feature type="transmembrane region" description="Helical" evidence="6">
    <location>
        <begin position="73"/>
        <end position="93"/>
    </location>
</feature>
<feature type="transmembrane region" description="Helical" evidence="6">
    <location>
        <begin position="114"/>
        <end position="137"/>
    </location>
</feature>
<proteinExistence type="inferred from homology"/>
<keyword evidence="5 6" id="KW-0472">Membrane</keyword>
<evidence type="ECO:0000256" key="2">
    <source>
        <dbReference type="ARBA" id="ARBA00008333"/>
    </source>
</evidence>